<dbReference type="InterPro" id="IPR002213">
    <property type="entry name" value="UDP_glucos_trans"/>
</dbReference>
<dbReference type="PANTHER" id="PTHR48046:SF1">
    <property type="entry name" value="GLYCOSYLTRANSFERASE-RELATED"/>
    <property type="match status" value="1"/>
</dbReference>
<dbReference type="Pfam" id="PF00201">
    <property type="entry name" value="UDPGT"/>
    <property type="match status" value="1"/>
</dbReference>
<dbReference type="InterPro" id="IPR035595">
    <property type="entry name" value="UDP_glycos_trans_CS"/>
</dbReference>
<sequence length="471" mass="52453">MDNSSKPHVVLVSSPGFGHLVCDLELGNRLAADHNVHVTFFVVVESHSSVGESELVQRARTWNLLDIIELPPVDISGQLELNNAPVFTRLTTVMREIIPTLRSAISALKHSPTALIVDTFGPPALDVADEFHMLKYVFVSSAWPLPLMLYAHVLDQEVKGDYLAQKEPLRLPGCMPVRPEDLIDPMTDRTKQEYNVFLQTGLKMREADGFLFNTWEDLEATTLKALREEECYGFIPVYPVSPLFRPVQLQSSSSRSGLLDWLDQQPVESVLYIAFGSVGLGVLSAQQITEMAWGLELSQQRFIWVLRSPNKIDELPNGFLARTHDLGLVVTQWAPQSEILGHPSTGGFLSHCGWNSSLESILNGVPMIAWPLYAEQKMNAAMLTEELGVAVRPKIAPTKGIVAREEIEMMVRKVIIADNLEGKAIRTKVKELQNSGKKAWTEGGSSFNALSQLAKQWEMNSQAQRHKLKAP</sequence>
<name>A0A2N9G0T4_FAGSY</name>
<reference evidence="6" key="1">
    <citation type="submission" date="2018-02" db="EMBL/GenBank/DDBJ databases">
        <authorList>
            <person name="Cohen D.B."/>
            <person name="Kent A.D."/>
        </authorList>
    </citation>
    <scope>NUCLEOTIDE SEQUENCE</scope>
</reference>
<comment type="similarity">
    <text evidence="1 4">Belongs to the UDP-glycosyltransferase family.</text>
</comment>
<dbReference type="AlphaFoldDB" id="A0A2N9G0T4"/>
<evidence type="ECO:0000256" key="4">
    <source>
        <dbReference type="RuleBase" id="RU003718"/>
    </source>
</evidence>
<accession>A0A2N9G0T4</accession>
<evidence type="ECO:0000256" key="5">
    <source>
        <dbReference type="RuleBase" id="RU362057"/>
    </source>
</evidence>
<protein>
    <recommendedName>
        <fullName evidence="5">Glycosyltransferase</fullName>
        <ecNumber evidence="5">2.4.1.-</ecNumber>
    </recommendedName>
</protein>
<dbReference type="EC" id="2.4.1.-" evidence="5"/>
<evidence type="ECO:0000313" key="6">
    <source>
        <dbReference type="EMBL" id="SPC92980.1"/>
    </source>
</evidence>
<keyword evidence="3 4" id="KW-0808">Transferase</keyword>
<gene>
    <name evidence="6" type="ORF">FSB_LOCUS20862</name>
</gene>
<dbReference type="SUPFAM" id="SSF53756">
    <property type="entry name" value="UDP-Glycosyltransferase/glycogen phosphorylase"/>
    <property type="match status" value="1"/>
</dbReference>
<dbReference type="CDD" id="cd03784">
    <property type="entry name" value="GT1_Gtf-like"/>
    <property type="match status" value="1"/>
</dbReference>
<proteinExistence type="inferred from homology"/>
<dbReference type="FunFam" id="3.40.50.2000:FF:000056">
    <property type="entry name" value="Glycosyltransferase"/>
    <property type="match status" value="1"/>
</dbReference>
<evidence type="ECO:0000256" key="1">
    <source>
        <dbReference type="ARBA" id="ARBA00009995"/>
    </source>
</evidence>
<dbReference type="Gene3D" id="3.40.50.2000">
    <property type="entry name" value="Glycogen Phosphorylase B"/>
    <property type="match status" value="2"/>
</dbReference>
<dbReference type="PROSITE" id="PS00375">
    <property type="entry name" value="UDPGT"/>
    <property type="match status" value="1"/>
</dbReference>
<keyword evidence="2 4" id="KW-0328">Glycosyltransferase</keyword>
<dbReference type="EMBL" id="OIVN01001349">
    <property type="protein sequence ID" value="SPC92980.1"/>
    <property type="molecule type" value="Genomic_DNA"/>
</dbReference>
<organism evidence="6">
    <name type="scientific">Fagus sylvatica</name>
    <name type="common">Beechnut</name>
    <dbReference type="NCBI Taxonomy" id="28930"/>
    <lineage>
        <taxon>Eukaryota</taxon>
        <taxon>Viridiplantae</taxon>
        <taxon>Streptophyta</taxon>
        <taxon>Embryophyta</taxon>
        <taxon>Tracheophyta</taxon>
        <taxon>Spermatophyta</taxon>
        <taxon>Magnoliopsida</taxon>
        <taxon>eudicotyledons</taxon>
        <taxon>Gunneridae</taxon>
        <taxon>Pentapetalae</taxon>
        <taxon>rosids</taxon>
        <taxon>fabids</taxon>
        <taxon>Fagales</taxon>
        <taxon>Fagaceae</taxon>
        <taxon>Fagus</taxon>
    </lineage>
</organism>
<dbReference type="PANTHER" id="PTHR48046">
    <property type="entry name" value="UDP-GLYCOSYLTRANSFERASE 72E1"/>
    <property type="match status" value="1"/>
</dbReference>
<dbReference type="GO" id="GO:0008194">
    <property type="term" value="F:UDP-glycosyltransferase activity"/>
    <property type="evidence" value="ECO:0007669"/>
    <property type="project" value="InterPro"/>
</dbReference>
<evidence type="ECO:0000256" key="3">
    <source>
        <dbReference type="ARBA" id="ARBA00022679"/>
    </source>
</evidence>
<evidence type="ECO:0000256" key="2">
    <source>
        <dbReference type="ARBA" id="ARBA00022676"/>
    </source>
</evidence>